<keyword evidence="6" id="KW-1185">Reference proteome</keyword>
<dbReference type="AlphaFoldDB" id="A0A927AY72"/>
<dbReference type="PANTHER" id="PTHR30349:SF64">
    <property type="entry name" value="PROPHAGE INTEGRASE INTD-RELATED"/>
    <property type="match status" value="1"/>
</dbReference>
<feature type="domain" description="Tyr recombinase" evidence="4">
    <location>
        <begin position="257"/>
        <end position="451"/>
    </location>
</feature>
<dbReference type="GO" id="GO:0003677">
    <property type="term" value="F:DNA binding"/>
    <property type="evidence" value="ECO:0007669"/>
    <property type="project" value="UniProtKB-KW"/>
</dbReference>
<accession>A0A927AY72</accession>
<proteinExistence type="inferred from homology"/>
<dbReference type="InterPro" id="IPR010998">
    <property type="entry name" value="Integrase_recombinase_N"/>
</dbReference>
<evidence type="ECO:0000313" key="5">
    <source>
        <dbReference type="EMBL" id="MBD2752029.1"/>
    </source>
</evidence>
<reference evidence="5" key="1">
    <citation type="submission" date="2020-09" db="EMBL/GenBank/DDBJ databases">
        <authorList>
            <person name="Kim M.K."/>
        </authorList>
    </citation>
    <scope>NUCLEOTIDE SEQUENCE</scope>
    <source>
        <strain evidence="5">BT704</strain>
    </source>
</reference>
<name>A0A927AY72_9BACT</name>
<dbReference type="InterPro" id="IPR002104">
    <property type="entry name" value="Integrase_catalytic"/>
</dbReference>
<organism evidence="5 6">
    <name type="scientific">Spirosoma validum</name>
    <dbReference type="NCBI Taxonomy" id="2771355"/>
    <lineage>
        <taxon>Bacteria</taxon>
        <taxon>Pseudomonadati</taxon>
        <taxon>Bacteroidota</taxon>
        <taxon>Cytophagia</taxon>
        <taxon>Cytophagales</taxon>
        <taxon>Cytophagaceae</taxon>
        <taxon>Spirosoma</taxon>
    </lineage>
</organism>
<dbReference type="Gene3D" id="1.10.150.130">
    <property type="match status" value="1"/>
</dbReference>
<dbReference type="SUPFAM" id="SSF56349">
    <property type="entry name" value="DNA breaking-rejoining enzymes"/>
    <property type="match status" value="1"/>
</dbReference>
<evidence type="ECO:0000259" key="4">
    <source>
        <dbReference type="PROSITE" id="PS51898"/>
    </source>
</evidence>
<evidence type="ECO:0000256" key="3">
    <source>
        <dbReference type="ARBA" id="ARBA00023172"/>
    </source>
</evidence>
<dbReference type="InterPro" id="IPR035386">
    <property type="entry name" value="Arm-DNA-bind_5"/>
</dbReference>
<sequence length="454" mass="51746">MARTTEHKEGSATVRVIYRTSKTLKDGTHPFWVRITKDRKTKFIATGLSLHPKHWNDKHTGFKEAIRKSYPEPLREDLINRLTAKEAQYAQAAKSLTLADEVHDAGAVAAKAIENRSRARSYSVLEYLLEQIDTMSKTGKVGNGLIYKDLKNQLSEFIPLQYPGKTDVRFEAITVKFCNAFESFFRERGNMDTSLSVRFRTLRTLYNRAISEGVAKLENYPFARNTTEKHKFSVGKFNTSTRKRAITRADIRKIEAYQPTYIYTGKYAEQKNRIETERMQRAKDVFLFSFFAAGINFVDLCQIRWKNITTDEKGIARLQYVRQKTGGKFNIKLAEGALAIIEQYRPITFIKPTDYVFPILDANIHKTATQIDNRLNKILGQVNADLKTLGERVGIDTPLTTYVARHSFATSLRRAGVADAITGQMLGHKSEKMTTVYLDEFTSDTLDAAFDALL</sequence>
<dbReference type="Proteomes" id="UP000653797">
    <property type="component" value="Unassembled WGS sequence"/>
</dbReference>
<dbReference type="GO" id="GO:0015074">
    <property type="term" value="P:DNA integration"/>
    <property type="evidence" value="ECO:0007669"/>
    <property type="project" value="InterPro"/>
</dbReference>
<dbReference type="RefSeq" id="WP_191037647.1">
    <property type="nucleotide sequence ID" value="NZ_JACXAA010000001.1"/>
</dbReference>
<dbReference type="PROSITE" id="PS51898">
    <property type="entry name" value="TYR_RECOMBINASE"/>
    <property type="match status" value="1"/>
</dbReference>
<dbReference type="InterPro" id="IPR025269">
    <property type="entry name" value="SAM-like_dom"/>
</dbReference>
<dbReference type="InterPro" id="IPR011010">
    <property type="entry name" value="DNA_brk_join_enz"/>
</dbReference>
<dbReference type="Pfam" id="PF17293">
    <property type="entry name" value="Arm-DNA-bind_5"/>
    <property type="match status" value="1"/>
</dbReference>
<evidence type="ECO:0000313" key="6">
    <source>
        <dbReference type="Proteomes" id="UP000653797"/>
    </source>
</evidence>
<dbReference type="Pfam" id="PF00589">
    <property type="entry name" value="Phage_integrase"/>
    <property type="match status" value="1"/>
</dbReference>
<keyword evidence="2" id="KW-0238">DNA-binding</keyword>
<keyword evidence="3" id="KW-0233">DNA recombination</keyword>
<dbReference type="Gene3D" id="1.10.443.10">
    <property type="entry name" value="Intergrase catalytic core"/>
    <property type="match status" value="1"/>
</dbReference>
<comment type="similarity">
    <text evidence="1">Belongs to the 'phage' integrase family.</text>
</comment>
<dbReference type="CDD" id="cd01185">
    <property type="entry name" value="INTN1_C_like"/>
    <property type="match status" value="1"/>
</dbReference>
<gene>
    <name evidence="5" type="ORF">IC230_03935</name>
</gene>
<dbReference type="InterPro" id="IPR013762">
    <property type="entry name" value="Integrase-like_cat_sf"/>
</dbReference>
<evidence type="ECO:0000256" key="2">
    <source>
        <dbReference type="ARBA" id="ARBA00023125"/>
    </source>
</evidence>
<dbReference type="PANTHER" id="PTHR30349">
    <property type="entry name" value="PHAGE INTEGRASE-RELATED"/>
    <property type="match status" value="1"/>
</dbReference>
<evidence type="ECO:0000256" key="1">
    <source>
        <dbReference type="ARBA" id="ARBA00008857"/>
    </source>
</evidence>
<dbReference type="EMBL" id="JACXAA010000001">
    <property type="protein sequence ID" value="MBD2752029.1"/>
    <property type="molecule type" value="Genomic_DNA"/>
</dbReference>
<dbReference type="InterPro" id="IPR050090">
    <property type="entry name" value="Tyrosine_recombinase_XerCD"/>
</dbReference>
<dbReference type="Pfam" id="PF13102">
    <property type="entry name" value="Phage_int_SAM_5"/>
    <property type="match status" value="1"/>
</dbReference>
<protein>
    <submittedName>
        <fullName evidence="5">Site-specific integrase</fullName>
    </submittedName>
</protein>
<dbReference type="GO" id="GO:0006310">
    <property type="term" value="P:DNA recombination"/>
    <property type="evidence" value="ECO:0007669"/>
    <property type="project" value="UniProtKB-KW"/>
</dbReference>
<comment type="caution">
    <text evidence="5">The sequence shown here is derived from an EMBL/GenBank/DDBJ whole genome shotgun (WGS) entry which is preliminary data.</text>
</comment>